<feature type="region of interest" description="Disordered" evidence="5">
    <location>
        <begin position="1691"/>
        <end position="1710"/>
    </location>
</feature>
<dbReference type="InterPro" id="IPR057326">
    <property type="entry name" value="KR_dom"/>
</dbReference>
<dbReference type="InterPro" id="IPR020806">
    <property type="entry name" value="PKS_PP-bd"/>
</dbReference>
<dbReference type="InterPro" id="IPR013968">
    <property type="entry name" value="PKS_KR"/>
</dbReference>
<evidence type="ECO:0000313" key="10">
    <source>
        <dbReference type="Proteomes" id="UP001595859"/>
    </source>
</evidence>
<dbReference type="Pfam" id="PF16197">
    <property type="entry name" value="KAsynt_C_assoc"/>
    <property type="match status" value="1"/>
</dbReference>
<keyword evidence="3" id="KW-0808">Transferase</keyword>
<dbReference type="SMART" id="SM00827">
    <property type="entry name" value="PKS_AT"/>
    <property type="match status" value="1"/>
</dbReference>
<evidence type="ECO:0000259" key="6">
    <source>
        <dbReference type="PROSITE" id="PS50075"/>
    </source>
</evidence>
<organism evidence="9 10">
    <name type="scientific">Actinophytocola glycyrrhizae</name>
    <dbReference type="NCBI Taxonomy" id="2044873"/>
    <lineage>
        <taxon>Bacteria</taxon>
        <taxon>Bacillati</taxon>
        <taxon>Actinomycetota</taxon>
        <taxon>Actinomycetes</taxon>
        <taxon>Pseudonocardiales</taxon>
        <taxon>Pseudonocardiaceae</taxon>
    </lineage>
</organism>
<dbReference type="PROSITE" id="PS50075">
    <property type="entry name" value="CARRIER"/>
    <property type="match status" value="1"/>
</dbReference>
<dbReference type="InterPro" id="IPR049552">
    <property type="entry name" value="PKS_DH_N"/>
</dbReference>
<dbReference type="InterPro" id="IPR049551">
    <property type="entry name" value="PKS_DH_C"/>
</dbReference>
<feature type="region of interest" description="N-terminal hotdog fold" evidence="4">
    <location>
        <begin position="1345"/>
        <end position="1475"/>
    </location>
</feature>
<evidence type="ECO:0000313" key="9">
    <source>
        <dbReference type="EMBL" id="MFC4852121.1"/>
    </source>
</evidence>
<dbReference type="InterPro" id="IPR020807">
    <property type="entry name" value="PKS_DH"/>
</dbReference>
<dbReference type="InterPro" id="IPR036736">
    <property type="entry name" value="ACP-like_sf"/>
</dbReference>
<dbReference type="SUPFAM" id="SSF51735">
    <property type="entry name" value="NAD(P)-binding Rossmann-fold domains"/>
    <property type="match status" value="2"/>
</dbReference>
<dbReference type="SUPFAM" id="SSF55048">
    <property type="entry name" value="Probable ACP-binding domain of malonyl-CoA ACP transacylase"/>
    <property type="match status" value="1"/>
</dbReference>
<dbReference type="Pfam" id="PF02801">
    <property type="entry name" value="Ketoacyl-synt_C"/>
    <property type="match status" value="1"/>
</dbReference>
<feature type="active site" description="Proton donor; for dehydratase activity" evidence="4">
    <location>
        <position position="1545"/>
    </location>
</feature>
<evidence type="ECO:0000256" key="2">
    <source>
        <dbReference type="ARBA" id="ARBA00022553"/>
    </source>
</evidence>
<evidence type="ECO:0000256" key="1">
    <source>
        <dbReference type="ARBA" id="ARBA00022450"/>
    </source>
</evidence>
<dbReference type="PROSITE" id="PS00606">
    <property type="entry name" value="KS3_1"/>
    <property type="match status" value="1"/>
</dbReference>
<dbReference type="SMART" id="SM00823">
    <property type="entry name" value="PKS_PP"/>
    <property type="match status" value="1"/>
</dbReference>
<dbReference type="PANTHER" id="PTHR43775:SF37">
    <property type="entry name" value="SI:DKEY-61P9.11"/>
    <property type="match status" value="1"/>
</dbReference>
<dbReference type="InterPro" id="IPR014031">
    <property type="entry name" value="Ketoacyl_synth_C"/>
</dbReference>
<dbReference type="SUPFAM" id="SSF53901">
    <property type="entry name" value="Thiolase-like"/>
    <property type="match status" value="1"/>
</dbReference>
<dbReference type="EMBL" id="JBHSIS010000002">
    <property type="protein sequence ID" value="MFC4852121.1"/>
    <property type="molecule type" value="Genomic_DNA"/>
</dbReference>
<dbReference type="InterPro" id="IPR032821">
    <property type="entry name" value="PKS_assoc"/>
</dbReference>
<dbReference type="Proteomes" id="UP001595859">
    <property type="component" value="Unassembled WGS sequence"/>
</dbReference>
<dbReference type="RefSeq" id="WP_378053540.1">
    <property type="nucleotide sequence ID" value="NZ_JBHSIS010000002.1"/>
</dbReference>
<name>A0ABV9RY28_9PSEU</name>
<dbReference type="InterPro" id="IPR016035">
    <property type="entry name" value="Acyl_Trfase/lysoPLipase"/>
</dbReference>
<dbReference type="InterPro" id="IPR018201">
    <property type="entry name" value="Ketoacyl_synth_AS"/>
</dbReference>
<feature type="domain" description="Carrier" evidence="6">
    <location>
        <begin position="1708"/>
        <end position="1783"/>
    </location>
</feature>
<dbReference type="InterPro" id="IPR014030">
    <property type="entry name" value="Ketoacyl_synth_N"/>
</dbReference>
<dbReference type="PROSITE" id="PS52004">
    <property type="entry name" value="KS3_2"/>
    <property type="match status" value="1"/>
</dbReference>
<dbReference type="SMART" id="SM00822">
    <property type="entry name" value="PKS_KR"/>
    <property type="match status" value="1"/>
</dbReference>
<evidence type="ECO:0000256" key="3">
    <source>
        <dbReference type="ARBA" id="ARBA00022679"/>
    </source>
</evidence>
<feature type="domain" description="PKS/mFAS DH" evidence="8">
    <location>
        <begin position="1345"/>
        <end position="1627"/>
    </location>
</feature>
<dbReference type="PROSITE" id="PS00012">
    <property type="entry name" value="PHOSPHOPANTETHEINE"/>
    <property type="match status" value="1"/>
</dbReference>
<dbReference type="Gene3D" id="3.40.50.720">
    <property type="entry name" value="NAD(P)-binding Rossmann-like Domain"/>
    <property type="match status" value="1"/>
</dbReference>
<dbReference type="InterPro" id="IPR006162">
    <property type="entry name" value="Ppantetheine_attach_site"/>
</dbReference>
<dbReference type="SUPFAM" id="SSF47336">
    <property type="entry name" value="ACP-like"/>
    <property type="match status" value="1"/>
</dbReference>
<dbReference type="InterPro" id="IPR020841">
    <property type="entry name" value="PKS_Beta-ketoAc_synthase_dom"/>
</dbReference>
<dbReference type="InterPro" id="IPR042104">
    <property type="entry name" value="PKS_dehydratase_sf"/>
</dbReference>
<evidence type="ECO:0000259" key="7">
    <source>
        <dbReference type="PROSITE" id="PS52004"/>
    </source>
</evidence>
<feature type="region of interest" description="C-terminal hotdog fold" evidence="4">
    <location>
        <begin position="1486"/>
        <end position="1627"/>
    </location>
</feature>
<dbReference type="InterPro" id="IPR029058">
    <property type="entry name" value="AB_hydrolase_fold"/>
</dbReference>
<keyword evidence="10" id="KW-1185">Reference proteome</keyword>
<dbReference type="SMART" id="SM00826">
    <property type="entry name" value="PKS_DH"/>
    <property type="match status" value="1"/>
</dbReference>
<dbReference type="PROSITE" id="PS52019">
    <property type="entry name" value="PKS_MFAS_DH"/>
    <property type="match status" value="1"/>
</dbReference>
<dbReference type="InterPro" id="IPR016036">
    <property type="entry name" value="Malonyl_transacylase_ACP-bd"/>
</dbReference>
<dbReference type="Pfam" id="PF00550">
    <property type="entry name" value="PP-binding"/>
    <property type="match status" value="1"/>
</dbReference>
<reference evidence="10" key="1">
    <citation type="journal article" date="2019" name="Int. J. Syst. Evol. Microbiol.">
        <title>The Global Catalogue of Microorganisms (GCM) 10K type strain sequencing project: providing services to taxonomists for standard genome sequencing and annotation.</title>
        <authorList>
            <consortium name="The Broad Institute Genomics Platform"/>
            <consortium name="The Broad Institute Genome Sequencing Center for Infectious Disease"/>
            <person name="Wu L."/>
            <person name="Ma J."/>
        </authorList>
    </citation>
    <scope>NUCLEOTIDE SEQUENCE [LARGE SCALE GENOMIC DNA]</scope>
    <source>
        <strain evidence="10">ZS-22-S1</strain>
    </source>
</reference>
<dbReference type="Pfam" id="PF00109">
    <property type="entry name" value="ketoacyl-synt"/>
    <property type="match status" value="1"/>
</dbReference>
<dbReference type="InterPro" id="IPR009081">
    <property type="entry name" value="PP-bd_ACP"/>
</dbReference>
<evidence type="ECO:0000259" key="8">
    <source>
        <dbReference type="PROSITE" id="PS52019"/>
    </source>
</evidence>
<accession>A0ABV9RY28</accession>
<dbReference type="Pfam" id="PF08659">
    <property type="entry name" value="KR"/>
    <property type="match status" value="1"/>
</dbReference>
<dbReference type="CDD" id="cd00833">
    <property type="entry name" value="PKS"/>
    <property type="match status" value="1"/>
</dbReference>
<keyword evidence="1" id="KW-0596">Phosphopantetheine</keyword>
<dbReference type="InterPro" id="IPR016039">
    <property type="entry name" value="Thiolase-like"/>
</dbReference>
<feature type="region of interest" description="Disordered" evidence="5">
    <location>
        <begin position="1783"/>
        <end position="1804"/>
    </location>
</feature>
<dbReference type="InterPro" id="IPR050091">
    <property type="entry name" value="PKS_NRPS_Biosynth_Enz"/>
</dbReference>
<gene>
    <name evidence="9" type="ORF">ACFPCV_01305</name>
</gene>
<dbReference type="Gene3D" id="3.40.47.10">
    <property type="match status" value="1"/>
</dbReference>
<dbReference type="Gene3D" id="3.40.366.10">
    <property type="entry name" value="Malonyl-Coenzyme A Acyl Carrier Protein, domain 2"/>
    <property type="match status" value="1"/>
</dbReference>
<dbReference type="InterPro" id="IPR001227">
    <property type="entry name" value="Ac_transferase_dom_sf"/>
</dbReference>
<dbReference type="Pfam" id="PF14765">
    <property type="entry name" value="PS-DH"/>
    <property type="match status" value="1"/>
</dbReference>
<evidence type="ECO:0000256" key="5">
    <source>
        <dbReference type="SAM" id="MobiDB-lite"/>
    </source>
</evidence>
<dbReference type="Gene3D" id="3.10.129.110">
    <property type="entry name" value="Polyketide synthase dehydratase"/>
    <property type="match status" value="1"/>
</dbReference>
<feature type="compositionally biased region" description="Low complexity" evidence="5">
    <location>
        <begin position="1795"/>
        <end position="1804"/>
    </location>
</feature>
<dbReference type="SUPFAM" id="SSF52151">
    <property type="entry name" value="FabD/lysophospholipase-like"/>
    <property type="match status" value="1"/>
</dbReference>
<dbReference type="Pfam" id="PF21089">
    <property type="entry name" value="PKS_DH_N"/>
    <property type="match status" value="1"/>
</dbReference>
<dbReference type="Gene3D" id="3.30.70.3290">
    <property type="match status" value="1"/>
</dbReference>
<feature type="domain" description="Ketosynthase family 3 (KS3)" evidence="7">
    <location>
        <begin position="16"/>
        <end position="443"/>
    </location>
</feature>
<dbReference type="InterPro" id="IPR049900">
    <property type="entry name" value="PKS_mFAS_DH"/>
</dbReference>
<evidence type="ECO:0000256" key="4">
    <source>
        <dbReference type="PROSITE-ProRule" id="PRU01363"/>
    </source>
</evidence>
<dbReference type="InterPro" id="IPR036291">
    <property type="entry name" value="NAD(P)-bd_dom_sf"/>
</dbReference>
<proteinExistence type="predicted"/>
<dbReference type="Pfam" id="PF00698">
    <property type="entry name" value="Acyl_transf_1"/>
    <property type="match status" value="1"/>
</dbReference>
<dbReference type="PANTHER" id="PTHR43775">
    <property type="entry name" value="FATTY ACID SYNTHASE"/>
    <property type="match status" value="1"/>
</dbReference>
<dbReference type="InterPro" id="IPR014043">
    <property type="entry name" value="Acyl_transferase_dom"/>
</dbReference>
<feature type="active site" description="Proton acceptor; for dehydratase activity" evidence="4">
    <location>
        <position position="1375"/>
    </location>
</feature>
<comment type="caution">
    <text evidence="9">The sequence shown here is derived from an EMBL/GenBank/DDBJ whole genome shotgun (WGS) entry which is preliminary data.</text>
</comment>
<dbReference type="Gene3D" id="3.40.50.1820">
    <property type="entry name" value="alpha/beta hydrolase"/>
    <property type="match status" value="1"/>
</dbReference>
<protein>
    <submittedName>
        <fullName evidence="9">SDR family NAD(P)-dependent oxidoreductase</fullName>
    </submittedName>
</protein>
<sequence length="1804" mass="187540">MDQPNEIGTPDEPAGAEPIAIVGIAARVPGANDVHQFWRNLVDGVESVTAFTREEQLARGALESEVDDPGWVNAAPVVDGFDQFDAGLFGMSDREAALTNPQHRLFLESCYTVLQDAGYDPARYPGAVGVYAGSGGNAYFWENIRQNAAASGSPHNAVSLATGNQPNYVATGPSYKLDLRGPSMTVATACSTSLVALHLACEALRNGECDMAIAGGVNIEHPHGTGYLGMEGFTSPDAHVRPFDAGANGTVWGSGVGTVLVKRLSDAIADGDTVRAVVLGNAINNDGGNKVGFTAPSVDGQAEAVAQAVGMAGIDPREITYVEAHGTGTAMGDPIEVAALSMVYGDGTDEREWCGIGSVKANIGHLSQSAGIISVIKAVLAIEHGMIPPSINYERPNPAIDFAETPFYVNSTLTKWDPHGLPRTAGVSSFGIGGTNAHVVLREAPATTRARRETAGPQVLALSARSDAALATALTQLADHLDATTAAGPEHLADVAHTLRIGRPEYPHRTAVVATDLSDAVTALRTRRRHLTGVATAPPPRVAFLFSGQGSQYAGMGAGLYATRPVFAAAVDECAELLTPLLGNDIRDLILGRDQDAEHKLRETRFTQPALFVVEYALAVLWHSAGVRPAAMVGHSIGEYVAATVAGVFGLADALRVVAARGRLMQSVPPGAMLAVQLDESAVDLPAGIEVATVNGPGTCVVAGPADAVAAYAEQLGTAGVKAKELRTSHAFHSAMMEPVLAEFTELMRTVPLSAPKTPFLSNVSGDWITAAQATDPEYWATHLRNPVRFGANIATLLADGRWALVECGPGRQLAGLARMQVAKAGQEQRALAPLASLPGPGEPAGDLATLAATSGALWATGVPVRVESDVDARRVPLPGYPFERKRHWIAPDPVSVTAPKPARRGPQPLTDWFAVPTWRQVATDPRTVPFGQTVVYADGPRGTALADALAAAGADVVRVAPGDHETAVAAAPTRIVHALALDGDPASTGIDAAWAAQDRGFFSVLQLVQALAGAGATDGVHLDLVSAGTADVTGTDLTRPEHATLAGLARVLPTELPGLTVRRVDADAATTDVRALVAELARPFDEERAEVVLRAGRAWVGGYEQVSLPAGESPLRDGGRYLVTGGLGGVGITLAEDFAVRAGAKLVLTARSGLPPREEWDTYLAVHGSAPTDRTGRGIAAIRRMEAAGAQVLVLAADVTDPADVRRVRTAAHEAFGGLDGIVHAAGLPGGGMAEVKERAEAEKVLAPKLAGTLALADVFGADDLDFVVLCSSITSVVGGFGQVDYCAANNFLDAFARAGTGFTAPVLSQNWGGWAEVGMAVETDAPAGFRALTHDGAARSLDHPVLTTVVEAGEHTVARGLVSAGTHWLLDEHRIGGVPVVPGTGHLECARAAASAILPAPAGAALELRDVAFLEPFAVPDGTLAQYQVVTATVDSAAVDSEDAGIDLEIQSVAAGTTRTHVRGWAGWTADAPGADLDVNGIIARCRRIDDDSSFGRGRTSMLTFGPRWQALAEHHLGDGEELAHVVAPDEEPGWGLQPALLDVATAFGRGRGDGTYLPLSYGRIVVRAALPREFYSHLTYRDSGNGRATDDVVTADLRLVDGDGRELVAITEFVLRKVDQDAVTGGLTADPAQVPSVTTDDITPADGAEAFHRGLAAGLGAQVVITTHPVADIMARAREVTTDTIATDLGPAAETPATTGEGSAPPRTDLEKAVAQVWREGLGVEAVGVDDDFFGLGGNSLVAVQLIAALRKVVGVRLPMRILFETPTVAGLAARIEEIKAEEATPEPPAPATTIPRLPRA</sequence>
<dbReference type="SMART" id="SM00825">
    <property type="entry name" value="PKS_KS"/>
    <property type="match status" value="1"/>
</dbReference>
<dbReference type="CDD" id="cd08953">
    <property type="entry name" value="KR_2_SDR_x"/>
    <property type="match status" value="1"/>
</dbReference>
<keyword evidence="2" id="KW-0597">Phosphoprotein</keyword>